<dbReference type="Proteomes" id="UP000494165">
    <property type="component" value="Unassembled WGS sequence"/>
</dbReference>
<dbReference type="AlphaFoldDB" id="A0A8S1DW53"/>
<dbReference type="EMBL" id="CADEPI010000503">
    <property type="protein sequence ID" value="CAB3386715.1"/>
    <property type="molecule type" value="Genomic_DNA"/>
</dbReference>
<feature type="coiled-coil region" evidence="1">
    <location>
        <begin position="165"/>
        <end position="204"/>
    </location>
</feature>
<organism evidence="2 3">
    <name type="scientific">Cloeon dipterum</name>
    <dbReference type="NCBI Taxonomy" id="197152"/>
    <lineage>
        <taxon>Eukaryota</taxon>
        <taxon>Metazoa</taxon>
        <taxon>Ecdysozoa</taxon>
        <taxon>Arthropoda</taxon>
        <taxon>Hexapoda</taxon>
        <taxon>Insecta</taxon>
        <taxon>Pterygota</taxon>
        <taxon>Palaeoptera</taxon>
        <taxon>Ephemeroptera</taxon>
        <taxon>Pisciforma</taxon>
        <taxon>Baetidae</taxon>
        <taxon>Cloeon</taxon>
    </lineage>
</organism>
<name>A0A8S1DW53_9INSE</name>
<evidence type="ECO:0000313" key="3">
    <source>
        <dbReference type="Proteomes" id="UP000494165"/>
    </source>
</evidence>
<proteinExistence type="predicted"/>
<keyword evidence="3" id="KW-1185">Reference proteome</keyword>
<accession>A0A8S1DW53</accession>
<keyword evidence="1" id="KW-0175">Coiled coil</keyword>
<comment type="caution">
    <text evidence="2">The sequence shown here is derived from an EMBL/GenBank/DDBJ whole genome shotgun (WGS) entry which is preliminary data.</text>
</comment>
<gene>
    <name evidence="2" type="ORF">CLODIP_2_CD03039</name>
</gene>
<protein>
    <submittedName>
        <fullName evidence="2">Uncharacterized protein</fullName>
    </submittedName>
</protein>
<evidence type="ECO:0000256" key="1">
    <source>
        <dbReference type="SAM" id="Coils"/>
    </source>
</evidence>
<evidence type="ECO:0000313" key="2">
    <source>
        <dbReference type="EMBL" id="CAB3386715.1"/>
    </source>
</evidence>
<sequence length="355" mass="40971">MGMLRSFYAFCLCIESGKHVIAHSKFLKLPVIYRRGSEKRFQNSIYPRVRWDQSFEVDRESGHFVAKDKVTSSFSEAPLLKCIVLGTARTVERLQEKIIGKKLDYPTMPTQVLTSKKRRKSQRDIQNMRVEPCSSRAPDCWLIQVLEVNNEKNDEQDGASCLLKCQRRNDEMERIEKNMRAMQKELIEETKKTLQQEVEKLNARQFQEFATLLKIQQQEAAYCNFLPEAESTRISEFESNQLNQAVNEQLDEDANTFNALYSSVSIEEFRQQNTSMEILLTNSVLKRNATESQLPFTKNMSTEEFVCKYTEMDTGCNATDGVPLKDFSRGQLGVVMNAVSCAMEIKDRKENALKE</sequence>
<reference evidence="2 3" key="1">
    <citation type="submission" date="2020-04" db="EMBL/GenBank/DDBJ databases">
        <authorList>
            <person name="Alioto T."/>
            <person name="Alioto T."/>
            <person name="Gomez Garrido J."/>
        </authorList>
    </citation>
    <scope>NUCLEOTIDE SEQUENCE [LARGE SCALE GENOMIC DNA]</scope>
</reference>